<name>A0AAQ3L2D2_9LILI</name>
<gene>
    <name evidence="7" type="ORF">Cni_G24428</name>
</gene>
<keyword evidence="8" id="KW-1185">Reference proteome</keyword>
<dbReference type="SUPFAM" id="SSF52058">
    <property type="entry name" value="L domain-like"/>
    <property type="match status" value="1"/>
</dbReference>
<evidence type="ECO:0000313" key="7">
    <source>
        <dbReference type="EMBL" id="WOL15647.1"/>
    </source>
</evidence>
<keyword evidence="4" id="KW-0547">Nucleotide-binding</keyword>
<dbReference type="PANTHER" id="PTHR15140">
    <property type="entry name" value="TUBULIN-SPECIFIC CHAPERONE E"/>
    <property type="match status" value="1"/>
</dbReference>
<dbReference type="Gene3D" id="3.80.10.10">
    <property type="entry name" value="Ribonuclease Inhibitor"/>
    <property type="match status" value="1"/>
</dbReference>
<evidence type="ECO:0000256" key="4">
    <source>
        <dbReference type="ARBA" id="ARBA00022741"/>
    </source>
</evidence>
<dbReference type="GO" id="GO:0000166">
    <property type="term" value="F:nucleotide binding"/>
    <property type="evidence" value="ECO:0007669"/>
    <property type="project" value="UniProtKB-KW"/>
</dbReference>
<evidence type="ECO:0000313" key="8">
    <source>
        <dbReference type="Proteomes" id="UP001327560"/>
    </source>
</evidence>
<comment type="similarity">
    <text evidence="1">Belongs to the disease resistance NB-LRR family.</text>
</comment>
<feature type="domain" description="Disease resistance N-terminal" evidence="6">
    <location>
        <begin position="8"/>
        <end position="86"/>
    </location>
</feature>
<dbReference type="GO" id="GO:0006952">
    <property type="term" value="P:defense response"/>
    <property type="evidence" value="ECO:0007669"/>
    <property type="project" value="UniProtKB-KW"/>
</dbReference>
<evidence type="ECO:0000256" key="1">
    <source>
        <dbReference type="ARBA" id="ARBA00008894"/>
    </source>
</evidence>
<keyword evidence="5" id="KW-0611">Plant defense</keyword>
<dbReference type="Proteomes" id="UP001327560">
    <property type="component" value="Chromosome 8"/>
</dbReference>
<accession>A0AAQ3L2D2</accession>
<dbReference type="CDD" id="cd14798">
    <property type="entry name" value="RX-CC_like"/>
    <property type="match status" value="1"/>
</dbReference>
<dbReference type="Gene3D" id="1.20.5.4130">
    <property type="match status" value="1"/>
</dbReference>
<dbReference type="InterPro" id="IPR038005">
    <property type="entry name" value="RX-like_CC"/>
</dbReference>
<dbReference type="InterPro" id="IPR041118">
    <property type="entry name" value="Rx_N"/>
</dbReference>
<sequence length="257" mass="29857">MADLFASTLRTFGNLIVQEANFLGGFPDGAEWLYRELQWIQSFLKVADSKGRRADDITKALARDIRDVAYDMEDLTDIIRSMSHKSRYQRRCFLDPILRYALHPFECLSVHRVLVEDPMEQLERLPNLLHLHIWALSSRDVRTFKRMTCTAGGFPKLQSFEFRGSDVEEWKVEISAMPKLTYLYINYMDKLRNIPDGLLHITSLDKLTFFNMSSEFVDRIREGDGLEDPMEKIERLPNLCALCILALRDEDGNKVGE</sequence>
<keyword evidence="3" id="KW-0677">Repeat</keyword>
<protein>
    <submittedName>
        <fullName evidence="7">Disease resistance protein</fullName>
    </submittedName>
</protein>
<organism evidence="7 8">
    <name type="scientific">Canna indica</name>
    <name type="common">Indian-shot</name>
    <dbReference type="NCBI Taxonomy" id="4628"/>
    <lineage>
        <taxon>Eukaryota</taxon>
        <taxon>Viridiplantae</taxon>
        <taxon>Streptophyta</taxon>
        <taxon>Embryophyta</taxon>
        <taxon>Tracheophyta</taxon>
        <taxon>Spermatophyta</taxon>
        <taxon>Magnoliopsida</taxon>
        <taxon>Liliopsida</taxon>
        <taxon>Zingiberales</taxon>
        <taxon>Cannaceae</taxon>
        <taxon>Canna</taxon>
    </lineage>
</organism>
<evidence type="ECO:0000259" key="6">
    <source>
        <dbReference type="Pfam" id="PF18052"/>
    </source>
</evidence>
<evidence type="ECO:0000256" key="5">
    <source>
        <dbReference type="ARBA" id="ARBA00022821"/>
    </source>
</evidence>
<dbReference type="Pfam" id="PF18052">
    <property type="entry name" value="Rx_N"/>
    <property type="match status" value="1"/>
</dbReference>
<dbReference type="EMBL" id="CP136897">
    <property type="protein sequence ID" value="WOL15647.1"/>
    <property type="molecule type" value="Genomic_DNA"/>
</dbReference>
<dbReference type="AlphaFoldDB" id="A0AAQ3L2D2"/>
<proteinExistence type="inferred from homology"/>
<evidence type="ECO:0000256" key="3">
    <source>
        <dbReference type="ARBA" id="ARBA00022737"/>
    </source>
</evidence>
<dbReference type="PANTHER" id="PTHR15140:SF37">
    <property type="entry name" value="UBIQUITIN-LIKE DOMAIN-CONTAINING PROTEIN"/>
    <property type="match status" value="1"/>
</dbReference>
<dbReference type="InterPro" id="IPR032675">
    <property type="entry name" value="LRR_dom_sf"/>
</dbReference>
<reference evidence="7 8" key="1">
    <citation type="submission" date="2023-10" db="EMBL/GenBank/DDBJ databases">
        <title>Chromosome-scale genome assembly provides insights into flower coloration mechanisms of Canna indica.</title>
        <authorList>
            <person name="Li C."/>
        </authorList>
    </citation>
    <scope>NUCLEOTIDE SEQUENCE [LARGE SCALE GENOMIC DNA]</scope>
    <source>
        <tissue evidence="7">Flower</tissue>
    </source>
</reference>
<evidence type="ECO:0000256" key="2">
    <source>
        <dbReference type="ARBA" id="ARBA00022614"/>
    </source>
</evidence>
<keyword evidence="2" id="KW-0433">Leucine-rich repeat</keyword>